<evidence type="ECO:0000313" key="5">
    <source>
        <dbReference type="Proteomes" id="UP001497516"/>
    </source>
</evidence>
<evidence type="ECO:0000313" key="4">
    <source>
        <dbReference type="EMBL" id="CAL1375488.1"/>
    </source>
</evidence>
<keyword evidence="2" id="KW-0328">Glycosyltransferase</keyword>
<reference evidence="4 5" key="1">
    <citation type="submission" date="2024-04" db="EMBL/GenBank/DDBJ databases">
        <authorList>
            <person name="Fracassetti M."/>
        </authorList>
    </citation>
    <scope>NUCLEOTIDE SEQUENCE [LARGE SCALE GENOMIC DNA]</scope>
</reference>
<sequence>MAEQQKSEFSESATAAHKAHCLVVPVPGQGHISPVLQFSKRLIPKRIRVTIAPTRFIANTATLTVAAGSDIHLRPISDGYDEGGIASAEDGQTYFDTFQRVGSQTLADLVRQQRNSGHPVHCIVYDPHLPWCLDVAKAFGLIGVAFFTQSCAVDAIFYHVHHGLLNPPVQTPETLTIPGLPPLKPRDLPSFVHDASYPAFLAALVGQFSNIHNADWVLCNSVYELETEAADLLAKLWPNFKTIGPTIPSFYADNRLVGEKDYGVSFFKPENGACNDWLRTKPKGSVVYVSFGSMADLGTEQMEELCFGLKNSNHYFLWVVRESEEAKLPQRFKSETAEKGLIVSWCSQLEVLASGVVGCFVTHCGWNSTMEALSLGVAMVAMPRWTDQTTNAKFITDVWGVGVRAEGENGVVKREEIERCVRQVMEGEKGEEIRKNGEKWRKLMQEAVSEGGSSDRNINVFAQSLILSSQNNA</sequence>
<dbReference type="InterPro" id="IPR002213">
    <property type="entry name" value="UDP_glucos_trans"/>
</dbReference>
<dbReference type="GO" id="GO:0080044">
    <property type="term" value="F:quercetin 7-O-glucosyltransferase activity"/>
    <property type="evidence" value="ECO:0007669"/>
    <property type="project" value="TreeGrafter"/>
</dbReference>
<evidence type="ECO:0008006" key="6">
    <source>
        <dbReference type="Google" id="ProtNLM"/>
    </source>
</evidence>
<evidence type="ECO:0000256" key="2">
    <source>
        <dbReference type="ARBA" id="ARBA00022676"/>
    </source>
</evidence>
<evidence type="ECO:0000256" key="3">
    <source>
        <dbReference type="ARBA" id="ARBA00022679"/>
    </source>
</evidence>
<dbReference type="Gene3D" id="3.40.50.2000">
    <property type="entry name" value="Glycogen Phosphorylase B"/>
    <property type="match status" value="2"/>
</dbReference>
<dbReference type="GO" id="GO:0032787">
    <property type="term" value="P:monocarboxylic acid metabolic process"/>
    <property type="evidence" value="ECO:0007669"/>
    <property type="project" value="UniProtKB-ARBA"/>
</dbReference>
<keyword evidence="5" id="KW-1185">Reference proteome</keyword>
<keyword evidence="3" id="KW-0808">Transferase</keyword>
<name>A0AAV2DNF7_9ROSI</name>
<dbReference type="PANTHER" id="PTHR11926:SF1553">
    <property type="entry name" value="GLYCOSYLTRANSFERASE"/>
    <property type="match status" value="1"/>
</dbReference>
<dbReference type="FunFam" id="3.40.50.2000:FF:000019">
    <property type="entry name" value="Glycosyltransferase"/>
    <property type="match status" value="1"/>
</dbReference>
<protein>
    <recommendedName>
        <fullName evidence="6">Glycosyltransferase</fullName>
    </recommendedName>
</protein>
<comment type="similarity">
    <text evidence="1">Belongs to the UDP-glycosyltransferase family.</text>
</comment>
<dbReference type="Pfam" id="PF00201">
    <property type="entry name" value="UDPGT"/>
    <property type="match status" value="1"/>
</dbReference>
<dbReference type="GO" id="GO:0080043">
    <property type="term" value="F:quercetin 3-O-glucosyltransferase activity"/>
    <property type="evidence" value="ECO:0007669"/>
    <property type="project" value="TreeGrafter"/>
</dbReference>
<dbReference type="SUPFAM" id="SSF53756">
    <property type="entry name" value="UDP-Glycosyltransferase/glycogen phosphorylase"/>
    <property type="match status" value="1"/>
</dbReference>
<proteinExistence type="inferred from homology"/>
<organism evidence="4 5">
    <name type="scientific">Linum trigynum</name>
    <dbReference type="NCBI Taxonomy" id="586398"/>
    <lineage>
        <taxon>Eukaryota</taxon>
        <taxon>Viridiplantae</taxon>
        <taxon>Streptophyta</taxon>
        <taxon>Embryophyta</taxon>
        <taxon>Tracheophyta</taxon>
        <taxon>Spermatophyta</taxon>
        <taxon>Magnoliopsida</taxon>
        <taxon>eudicotyledons</taxon>
        <taxon>Gunneridae</taxon>
        <taxon>Pentapetalae</taxon>
        <taxon>rosids</taxon>
        <taxon>fabids</taxon>
        <taxon>Malpighiales</taxon>
        <taxon>Linaceae</taxon>
        <taxon>Linum</taxon>
    </lineage>
</organism>
<evidence type="ECO:0000256" key="1">
    <source>
        <dbReference type="ARBA" id="ARBA00009995"/>
    </source>
</evidence>
<dbReference type="EMBL" id="OZ034816">
    <property type="protein sequence ID" value="CAL1375488.1"/>
    <property type="molecule type" value="Genomic_DNA"/>
</dbReference>
<dbReference type="AlphaFoldDB" id="A0AAV2DNF7"/>
<dbReference type="FunFam" id="3.40.50.2000:FF:000057">
    <property type="entry name" value="Glycosyltransferase"/>
    <property type="match status" value="1"/>
</dbReference>
<gene>
    <name evidence="4" type="ORF">LTRI10_LOCUS17281</name>
</gene>
<dbReference type="Proteomes" id="UP001497516">
    <property type="component" value="Chromosome 3"/>
</dbReference>
<dbReference type="CDD" id="cd03784">
    <property type="entry name" value="GT1_Gtf-like"/>
    <property type="match status" value="1"/>
</dbReference>
<dbReference type="PANTHER" id="PTHR11926">
    <property type="entry name" value="GLUCOSYL/GLUCURONOSYL TRANSFERASES"/>
    <property type="match status" value="1"/>
</dbReference>
<accession>A0AAV2DNF7</accession>